<comment type="cofactor">
    <cofactor evidence="2 21">
        <name>NAD(+)</name>
        <dbReference type="ChEBI" id="CHEBI:57540"/>
    </cofactor>
</comment>
<dbReference type="FunFam" id="1.20.1090.10:FF:000002">
    <property type="entry name" value="3-dehydroquinate synthase"/>
    <property type="match status" value="1"/>
</dbReference>
<protein>
    <recommendedName>
        <fullName evidence="20 21">Multifunctional fusion protein</fullName>
    </recommendedName>
    <domain>
        <recommendedName>
            <fullName evidence="20">Shikimate kinase</fullName>
            <shortName evidence="20">SK</shortName>
            <ecNumber evidence="20">2.7.1.71</ecNumber>
        </recommendedName>
    </domain>
    <domain>
        <recommendedName>
            <fullName evidence="21">3-dehydroquinate synthase</fullName>
            <shortName evidence="21">DHQS</shortName>
            <ecNumber evidence="21">4.2.3.4</ecNumber>
        </recommendedName>
    </domain>
</protein>
<feature type="binding site" evidence="20">
    <location>
        <position position="75"/>
    </location>
    <ligand>
        <name>substrate</name>
    </ligand>
</feature>
<comment type="catalytic activity">
    <reaction evidence="19 20">
        <text>shikimate + ATP = 3-phosphoshikimate + ADP + H(+)</text>
        <dbReference type="Rhea" id="RHEA:13121"/>
        <dbReference type="ChEBI" id="CHEBI:15378"/>
        <dbReference type="ChEBI" id="CHEBI:30616"/>
        <dbReference type="ChEBI" id="CHEBI:36208"/>
        <dbReference type="ChEBI" id="CHEBI:145989"/>
        <dbReference type="ChEBI" id="CHEBI:456216"/>
        <dbReference type="EC" id="2.7.1.71"/>
    </reaction>
</comment>
<feature type="binding site" evidence="21">
    <location>
        <position position="449"/>
    </location>
    <ligand>
        <name>Zn(2+)</name>
        <dbReference type="ChEBI" id="CHEBI:29105"/>
    </ligand>
</feature>
<dbReference type="HAMAP" id="MF_00110">
    <property type="entry name" value="DHQ_synthase"/>
    <property type="match status" value="1"/>
</dbReference>
<name>A0A1N6IDL7_9PROT</name>
<dbReference type="InterPro" id="IPR016037">
    <property type="entry name" value="DHQ_synth_AroB"/>
</dbReference>
<dbReference type="Pfam" id="PF01202">
    <property type="entry name" value="SKI"/>
    <property type="match status" value="1"/>
</dbReference>
<comment type="similarity">
    <text evidence="20">Belongs to the shikimate kinase family.</text>
</comment>
<dbReference type="PANTHER" id="PTHR43622:SF7">
    <property type="entry name" value="3-DEHYDROQUINATE SYNTHASE, CHLOROPLASTIC"/>
    <property type="match status" value="1"/>
</dbReference>
<evidence type="ECO:0000256" key="2">
    <source>
        <dbReference type="ARBA" id="ARBA00001911"/>
    </source>
</evidence>
<evidence type="ECO:0000256" key="21">
    <source>
        <dbReference type="HAMAP-Rule" id="MF_00110"/>
    </source>
</evidence>
<dbReference type="SUPFAM" id="SSF52540">
    <property type="entry name" value="P-loop containing nucleoside triphosphate hydrolases"/>
    <property type="match status" value="1"/>
</dbReference>
<feature type="binding site" evidence="20">
    <location>
        <position position="33"/>
    </location>
    <ligand>
        <name>Mg(2+)</name>
        <dbReference type="ChEBI" id="CHEBI:18420"/>
    </ligand>
</feature>
<comment type="cofactor">
    <cofactor evidence="21">
        <name>Co(2+)</name>
        <dbReference type="ChEBI" id="CHEBI:48828"/>
    </cofactor>
    <cofactor evidence="21">
        <name>Zn(2+)</name>
        <dbReference type="ChEBI" id="CHEBI:29105"/>
    </cofactor>
    <text evidence="21">Binds 1 divalent metal cation per subunit. Can use either Co(2+) or Zn(2+).</text>
</comment>
<dbReference type="FunFam" id="3.40.50.1970:FF:000001">
    <property type="entry name" value="3-dehydroquinate synthase"/>
    <property type="match status" value="1"/>
</dbReference>
<keyword evidence="25" id="KW-1185">Reference proteome</keyword>
<feature type="binding site" evidence="20">
    <location>
        <begin position="29"/>
        <end position="34"/>
    </location>
    <ligand>
        <name>ATP</name>
        <dbReference type="ChEBI" id="CHEBI:30616"/>
    </ligand>
</feature>
<dbReference type="eggNOG" id="COG0337">
    <property type="taxonomic scope" value="Bacteria"/>
</dbReference>
<sequence>MKLTKTTMTKAYRAAKMKSGNIFLVGMMGAGKTTIGRSLANYMGKRFIDSDYEIQERTGVKIPVIFEIEGEAGFRKRETEVLRELVRQDNIILATGGGAVLSWENRELLKRYGTVIYLRASVIDLHRRTRHDKNRPLLQGRNLRSKLTELYEQRDSLYRETAHLTIDSGKQGVRNLVQKLMHKLVTFNSSKCNSNKNTMQTITVDLASSSEQRSYPIYIGSGILERAELILPHLPQKRVAIVSNTTVAPLYMEKLRIALENHGVTCVPIILPDGEEYKDWETLNKIFDALLKHHCERNTTILALGGGVVGDLTGFAAATYLRGVPFIQIPTTLLAQVDSSVGGKTGINHPLGKNMIGAFYQPRMVMADSVTLNTLSDRELRAGIAEIIKYGLIRDPVFFDWLEQNMMRLLARDPAILNEAIRRSCENKAQIVATDERESGVRALLNLGHTFGHAIENGMGYGVWLHGEAVAAGIVLAAELSRRMKLISETDVVRIRKIFSQAGLPIHAPKLTPENYLQLMTLDKKVDAGRTRFILLNRIGEAVMRADVPRAVLFETLSDCATA</sequence>
<comment type="catalytic activity">
    <reaction evidence="1 21">
        <text>7-phospho-2-dehydro-3-deoxy-D-arabino-heptonate = 3-dehydroquinate + phosphate</text>
        <dbReference type="Rhea" id="RHEA:21968"/>
        <dbReference type="ChEBI" id="CHEBI:32364"/>
        <dbReference type="ChEBI" id="CHEBI:43474"/>
        <dbReference type="ChEBI" id="CHEBI:58394"/>
        <dbReference type="EC" id="4.2.3.4"/>
    </reaction>
</comment>
<dbReference type="InterPro" id="IPR050071">
    <property type="entry name" value="Dehydroquinate_synthase"/>
</dbReference>
<keyword evidence="12 20" id="KW-0418">Kinase</keyword>
<reference evidence="24 25" key="1">
    <citation type="submission" date="2016-12" db="EMBL/GenBank/DDBJ databases">
        <authorList>
            <person name="Song W.-J."/>
            <person name="Kurnit D.M."/>
        </authorList>
    </citation>
    <scope>NUCLEOTIDE SEQUENCE [LARGE SCALE GENOMIC DNA]</scope>
    <source>
        <strain evidence="24 25">ATCC 49181</strain>
    </source>
</reference>
<comment type="cofactor">
    <cofactor evidence="20">
        <name>Mg(2+)</name>
        <dbReference type="ChEBI" id="CHEBI:18420"/>
    </cofactor>
    <text evidence="20">Binds 1 Mg(2+) ion per subunit.</text>
</comment>
<evidence type="ECO:0000256" key="16">
    <source>
        <dbReference type="ARBA" id="ARBA00023239"/>
    </source>
</evidence>
<dbReference type="GO" id="GO:0004765">
    <property type="term" value="F:shikimate kinase activity"/>
    <property type="evidence" value="ECO:0007669"/>
    <property type="project" value="UniProtKB-UniRule"/>
</dbReference>
<keyword evidence="11 21" id="KW-0547">Nucleotide-binding</keyword>
<feature type="domain" description="3-dehydroquinate synthase N-terminal" evidence="22">
    <location>
        <begin position="269"/>
        <end position="381"/>
    </location>
</feature>
<dbReference type="EMBL" id="FSRO01000001">
    <property type="protein sequence ID" value="SIO30120.1"/>
    <property type="molecule type" value="Genomic_DNA"/>
</dbReference>
<evidence type="ECO:0000256" key="10">
    <source>
        <dbReference type="ARBA" id="ARBA00022723"/>
    </source>
</evidence>
<feature type="binding site" evidence="21">
    <location>
        <begin position="273"/>
        <end position="278"/>
    </location>
    <ligand>
        <name>NAD(+)</name>
        <dbReference type="ChEBI" id="CHEBI:57540"/>
    </ligand>
</feature>
<dbReference type="InterPro" id="IPR027417">
    <property type="entry name" value="P-loop_NTPase"/>
</dbReference>
<dbReference type="InterPro" id="IPR056179">
    <property type="entry name" value="DHQS_C"/>
</dbReference>
<dbReference type="GO" id="GO:0009423">
    <property type="term" value="P:chorismate biosynthetic process"/>
    <property type="evidence" value="ECO:0007669"/>
    <property type="project" value="UniProtKB-UniRule"/>
</dbReference>
<keyword evidence="14 21" id="KW-0520">NAD</keyword>
<dbReference type="Pfam" id="PF01761">
    <property type="entry name" value="DHQ_synthase"/>
    <property type="match status" value="1"/>
</dbReference>
<feature type="binding site" evidence="21">
    <location>
        <position position="466"/>
    </location>
    <ligand>
        <name>Zn(2+)</name>
        <dbReference type="ChEBI" id="CHEBI:29105"/>
    </ligand>
</feature>
<dbReference type="UniPathway" id="UPA00053">
    <property type="reaction ID" value="UER00085"/>
</dbReference>
<keyword evidence="9 20" id="KW-0808">Transferase</keyword>
<dbReference type="CDD" id="cd00464">
    <property type="entry name" value="SK"/>
    <property type="match status" value="1"/>
</dbReference>
<evidence type="ECO:0000256" key="3">
    <source>
        <dbReference type="ARBA" id="ARBA00003485"/>
    </source>
</evidence>
<comment type="subcellular location">
    <subcellularLocation>
        <location evidence="21">Cytoplasm</location>
    </subcellularLocation>
</comment>
<evidence type="ECO:0000256" key="17">
    <source>
        <dbReference type="ARBA" id="ARBA00023268"/>
    </source>
</evidence>
<evidence type="ECO:0000259" key="22">
    <source>
        <dbReference type="Pfam" id="PF01761"/>
    </source>
</evidence>
<comment type="pathway">
    <text evidence="5 20">Metabolic intermediate biosynthesis; chorismate biosynthesis; chorismate from D-erythrose 4-phosphate and phosphoenolpyruvate: step 5/7.</text>
</comment>
<keyword evidence="15 21" id="KW-0057">Aromatic amino acid biosynthesis</keyword>
<evidence type="ECO:0000256" key="5">
    <source>
        <dbReference type="ARBA" id="ARBA00004842"/>
    </source>
</evidence>
<keyword evidence="13 20" id="KW-0067">ATP-binding</keyword>
<feature type="binding site" evidence="20">
    <location>
        <position position="51"/>
    </location>
    <ligand>
        <name>substrate</name>
    </ligand>
</feature>
<evidence type="ECO:0000256" key="18">
    <source>
        <dbReference type="ARBA" id="ARBA00023285"/>
    </source>
</evidence>
<feature type="domain" description="3-dehydroquinate synthase C-terminal" evidence="23">
    <location>
        <begin position="383"/>
        <end position="526"/>
    </location>
</feature>
<dbReference type="GO" id="GO:0005737">
    <property type="term" value="C:cytoplasm"/>
    <property type="evidence" value="ECO:0007669"/>
    <property type="project" value="UniProtKB-SubCell"/>
</dbReference>
<dbReference type="PROSITE" id="PS01128">
    <property type="entry name" value="SHIKIMATE_KINASE"/>
    <property type="match status" value="1"/>
</dbReference>
<dbReference type="GO" id="GO:0009073">
    <property type="term" value="P:aromatic amino acid family biosynthetic process"/>
    <property type="evidence" value="ECO:0007669"/>
    <property type="project" value="UniProtKB-KW"/>
</dbReference>
<dbReference type="EC" id="2.7.1.71" evidence="20"/>
<keyword evidence="16 21" id="KW-0456">Lyase</keyword>
<dbReference type="NCBIfam" id="TIGR01357">
    <property type="entry name" value="aroB"/>
    <property type="match status" value="1"/>
</dbReference>
<evidence type="ECO:0000256" key="7">
    <source>
        <dbReference type="ARBA" id="ARBA00022490"/>
    </source>
</evidence>
<dbReference type="EC" id="4.2.3.4" evidence="21"/>
<feature type="binding site" evidence="20">
    <location>
        <position position="97"/>
    </location>
    <ligand>
        <name>substrate</name>
    </ligand>
</feature>
<evidence type="ECO:0000256" key="1">
    <source>
        <dbReference type="ARBA" id="ARBA00001393"/>
    </source>
</evidence>
<evidence type="ECO:0000256" key="13">
    <source>
        <dbReference type="ARBA" id="ARBA00022840"/>
    </source>
</evidence>
<evidence type="ECO:0000256" key="12">
    <source>
        <dbReference type="ARBA" id="ARBA00022777"/>
    </source>
</evidence>
<dbReference type="InterPro" id="IPR031322">
    <property type="entry name" value="Shikimate/glucono_kinase"/>
</dbReference>
<evidence type="ECO:0000256" key="4">
    <source>
        <dbReference type="ARBA" id="ARBA00004661"/>
    </source>
</evidence>
<feature type="binding site" evidence="20">
    <location>
        <position position="154"/>
    </location>
    <ligand>
        <name>substrate</name>
    </ligand>
</feature>
<comment type="function">
    <text evidence="3 21">Catalyzes the conversion of 3-deoxy-D-arabino-heptulosonate 7-phosphate (DAHP) to dehydroquinate (DHQ).</text>
</comment>
<dbReference type="Gene3D" id="1.20.1090.10">
    <property type="entry name" value="Dehydroquinate synthase-like - alpha domain"/>
    <property type="match status" value="1"/>
</dbReference>
<keyword evidence="17" id="KW-0511">Multifunctional enzyme</keyword>
<evidence type="ECO:0000259" key="23">
    <source>
        <dbReference type="Pfam" id="PF24621"/>
    </source>
</evidence>
<dbReference type="eggNOG" id="COG0703">
    <property type="taxonomic scope" value="Bacteria"/>
</dbReference>
<dbReference type="InterPro" id="IPR030960">
    <property type="entry name" value="DHQS/DOIS_N"/>
</dbReference>
<dbReference type="Pfam" id="PF24621">
    <property type="entry name" value="DHQS_C"/>
    <property type="match status" value="1"/>
</dbReference>
<dbReference type="GO" id="GO:0008652">
    <property type="term" value="P:amino acid biosynthetic process"/>
    <property type="evidence" value="ECO:0007669"/>
    <property type="project" value="UniProtKB-KW"/>
</dbReference>
<accession>A0A1N6IDL7</accession>
<evidence type="ECO:0000256" key="14">
    <source>
        <dbReference type="ARBA" id="ARBA00023027"/>
    </source>
</evidence>
<feature type="binding site" evidence="21">
    <location>
        <begin position="307"/>
        <end position="311"/>
    </location>
    <ligand>
        <name>NAD(+)</name>
        <dbReference type="ChEBI" id="CHEBI:57540"/>
    </ligand>
</feature>
<keyword evidence="18 21" id="KW-0170">Cobalt</keyword>
<evidence type="ECO:0000313" key="24">
    <source>
        <dbReference type="EMBL" id="SIO30120.1"/>
    </source>
</evidence>
<evidence type="ECO:0000256" key="15">
    <source>
        <dbReference type="ARBA" id="ARBA00023141"/>
    </source>
</evidence>
<keyword evidence="21" id="KW-0862">Zinc</keyword>
<proteinExistence type="inferred from homology"/>
<evidence type="ECO:0000256" key="9">
    <source>
        <dbReference type="ARBA" id="ARBA00022679"/>
    </source>
</evidence>
<dbReference type="CDD" id="cd08195">
    <property type="entry name" value="DHQS"/>
    <property type="match status" value="1"/>
</dbReference>
<comment type="pathway">
    <text evidence="4 21">Metabolic intermediate biosynthesis; chorismate biosynthesis; chorismate from D-erythrose 4-phosphate and phosphoenolpyruvate: step 2/7.</text>
</comment>
<dbReference type="GO" id="GO:0005524">
    <property type="term" value="F:ATP binding"/>
    <property type="evidence" value="ECO:0007669"/>
    <property type="project" value="UniProtKB-UniRule"/>
</dbReference>
<dbReference type="InterPro" id="IPR023000">
    <property type="entry name" value="Shikimate_kinase_CS"/>
</dbReference>
<feature type="binding site" evidence="21">
    <location>
        <position position="353"/>
    </location>
    <ligand>
        <name>NAD(+)</name>
        <dbReference type="ChEBI" id="CHEBI:57540"/>
    </ligand>
</feature>
<evidence type="ECO:0000256" key="6">
    <source>
        <dbReference type="ARBA" id="ARBA00005412"/>
    </source>
</evidence>
<dbReference type="PRINTS" id="PR01100">
    <property type="entry name" value="SHIKIMTKNASE"/>
</dbReference>
<dbReference type="InterPro" id="IPR000623">
    <property type="entry name" value="Shikimate_kinase/TSH1"/>
</dbReference>
<evidence type="ECO:0000256" key="19">
    <source>
        <dbReference type="ARBA" id="ARBA00048567"/>
    </source>
</evidence>
<keyword evidence="10 21" id="KW-0479">Metal-binding</keyword>
<dbReference type="Gene3D" id="3.40.50.1970">
    <property type="match status" value="1"/>
</dbReference>
<dbReference type="GO" id="GO:0000287">
    <property type="term" value="F:magnesium ion binding"/>
    <property type="evidence" value="ECO:0007669"/>
    <property type="project" value="UniProtKB-UniRule"/>
</dbReference>
<feature type="binding site" evidence="21">
    <location>
        <position position="386"/>
    </location>
    <ligand>
        <name>Zn(2+)</name>
        <dbReference type="ChEBI" id="CHEBI:29105"/>
    </ligand>
</feature>
<comment type="function">
    <text evidence="20">Catalyzes the specific phosphorylation of the 3-hydroxyl group of shikimic acid using ATP as a cosubstrate.</text>
</comment>
<feature type="binding site" evidence="21">
    <location>
        <position position="344"/>
    </location>
    <ligand>
        <name>NAD(+)</name>
        <dbReference type="ChEBI" id="CHEBI:57540"/>
    </ligand>
</feature>
<feature type="binding site" evidence="21">
    <location>
        <begin position="371"/>
        <end position="374"/>
    </location>
    <ligand>
        <name>NAD(+)</name>
        <dbReference type="ChEBI" id="CHEBI:57540"/>
    </ligand>
</feature>
<comment type="similarity">
    <text evidence="6 21">Belongs to the sugar phosphate cyclases superfamily. Dehydroquinate synthase family.</text>
</comment>
<keyword evidence="20" id="KW-0460">Magnesium</keyword>
<comment type="subunit">
    <text evidence="20">Monomer.</text>
</comment>
<keyword evidence="7 21" id="KW-0963">Cytoplasm</keyword>
<dbReference type="HAMAP" id="MF_00109">
    <property type="entry name" value="Shikimate_kinase"/>
    <property type="match status" value="1"/>
</dbReference>
<dbReference type="SUPFAM" id="SSF56796">
    <property type="entry name" value="Dehydroquinate synthase-like"/>
    <property type="match status" value="1"/>
</dbReference>
<evidence type="ECO:0000256" key="20">
    <source>
        <dbReference type="HAMAP-Rule" id="MF_00109"/>
    </source>
</evidence>
<organism evidence="24 25">
    <name type="scientific">Nitrosomonas cryotolerans ATCC 49181</name>
    <dbReference type="NCBI Taxonomy" id="1131553"/>
    <lineage>
        <taxon>Bacteria</taxon>
        <taxon>Pseudomonadati</taxon>
        <taxon>Pseudomonadota</taxon>
        <taxon>Betaproteobacteria</taxon>
        <taxon>Nitrosomonadales</taxon>
        <taxon>Nitrosomonadaceae</taxon>
        <taxon>Nitrosomonas</taxon>
    </lineage>
</organism>
<feature type="binding site" evidence="21">
    <location>
        <begin position="331"/>
        <end position="332"/>
    </location>
    <ligand>
        <name>NAD(+)</name>
        <dbReference type="ChEBI" id="CHEBI:57540"/>
    </ligand>
</feature>
<evidence type="ECO:0000313" key="25">
    <source>
        <dbReference type="Proteomes" id="UP000185062"/>
    </source>
</evidence>
<dbReference type="AlphaFoldDB" id="A0A1N6IDL7"/>
<gene>
    <name evidence="20" type="primary">aroK</name>
    <name evidence="21" type="synonym">aroB</name>
    <name evidence="24" type="ORF">SAMN02743940_1735</name>
</gene>
<keyword evidence="8 21" id="KW-0028">Amino-acid biosynthesis</keyword>
<dbReference type="Gene3D" id="3.40.50.300">
    <property type="entry name" value="P-loop containing nucleotide triphosphate hydrolases"/>
    <property type="match status" value="1"/>
</dbReference>
<evidence type="ECO:0000256" key="11">
    <source>
        <dbReference type="ARBA" id="ARBA00022741"/>
    </source>
</evidence>
<dbReference type="PANTHER" id="PTHR43622">
    <property type="entry name" value="3-DEHYDROQUINATE SYNTHASE"/>
    <property type="match status" value="1"/>
</dbReference>
<dbReference type="GO" id="GO:0003856">
    <property type="term" value="F:3-dehydroquinate synthase activity"/>
    <property type="evidence" value="ECO:0007669"/>
    <property type="project" value="UniProtKB-UniRule"/>
</dbReference>
<feature type="binding site" evidence="20">
    <location>
        <position position="135"/>
    </location>
    <ligand>
        <name>ATP</name>
        <dbReference type="ChEBI" id="CHEBI:30616"/>
    </ligand>
</feature>
<evidence type="ECO:0000256" key="8">
    <source>
        <dbReference type="ARBA" id="ARBA00022605"/>
    </source>
</evidence>
<feature type="binding site" evidence="20">
    <location>
        <position position="171"/>
    </location>
    <ligand>
        <name>ATP</name>
        <dbReference type="ChEBI" id="CHEBI:30616"/>
    </ligand>
</feature>
<dbReference type="Proteomes" id="UP000185062">
    <property type="component" value="Unassembled WGS sequence"/>
</dbReference>
<dbReference type="STRING" id="44575.SAMN05216419_10093"/>